<dbReference type="PROSITE" id="PS01081">
    <property type="entry name" value="HTH_TETR_1"/>
    <property type="match status" value="1"/>
</dbReference>
<dbReference type="Pfam" id="PF00440">
    <property type="entry name" value="TetR_N"/>
    <property type="match status" value="1"/>
</dbReference>
<proteinExistence type="predicted"/>
<keyword evidence="2 4" id="KW-0238">DNA-binding</keyword>
<dbReference type="SUPFAM" id="SSF46689">
    <property type="entry name" value="Homeodomain-like"/>
    <property type="match status" value="1"/>
</dbReference>
<dbReference type="PANTHER" id="PTHR30055">
    <property type="entry name" value="HTH-TYPE TRANSCRIPTIONAL REGULATOR RUTR"/>
    <property type="match status" value="1"/>
</dbReference>
<dbReference type="AlphaFoldDB" id="A0A841G275"/>
<evidence type="ECO:0000256" key="3">
    <source>
        <dbReference type="ARBA" id="ARBA00023163"/>
    </source>
</evidence>
<dbReference type="InterPro" id="IPR009057">
    <property type="entry name" value="Homeodomain-like_sf"/>
</dbReference>
<dbReference type="GO" id="GO:0000976">
    <property type="term" value="F:transcription cis-regulatory region binding"/>
    <property type="evidence" value="ECO:0007669"/>
    <property type="project" value="TreeGrafter"/>
</dbReference>
<dbReference type="PANTHER" id="PTHR30055:SF238">
    <property type="entry name" value="MYCOFACTOCIN BIOSYNTHESIS TRANSCRIPTIONAL REGULATOR MFTR-RELATED"/>
    <property type="match status" value="1"/>
</dbReference>
<keyword evidence="3" id="KW-0804">Transcription</keyword>
<dbReference type="Gene3D" id="1.10.10.60">
    <property type="entry name" value="Homeodomain-like"/>
    <property type="match status" value="1"/>
</dbReference>
<evidence type="ECO:0000256" key="2">
    <source>
        <dbReference type="ARBA" id="ARBA00023125"/>
    </source>
</evidence>
<dbReference type="PROSITE" id="PS50977">
    <property type="entry name" value="HTH_TETR_2"/>
    <property type="match status" value="1"/>
</dbReference>
<protein>
    <submittedName>
        <fullName evidence="6">AcrR family transcriptional regulator</fullName>
    </submittedName>
</protein>
<dbReference type="InterPro" id="IPR041347">
    <property type="entry name" value="MftR_C"/>
</dbReference>
<accession>A0A841G275</accession>
<reference evidence="6 7" key="1">
    <citation type="submission" date="2020-08" db="EMBL/GenBank/DDBJ databases">
        <title>Genomic Encyclopedia of Type Strains, Phase IV (KMG-IV): sequencing the most valuable type-strain genomes for metagenomic binning, comparative biology and taxonomic classification.</title>
        <authorList>
            <person name="Goeker M."/>
        </authorList>
    </citation>
    <scope>NUCLEOTIDE SEQUENCE [LARGE SCALE GENOMIC DNA]</scope>
    <source>
        <strain evidence="6 7">YIM 65646</strain>
    </source>
</reference>
<dbReference type="Gene3D" id="1.10.357.10">
    <property type="entry name" value="Tetracycline Repressor, domain 2"/>
    <property type="match status" value="1"/>
</dbReference>
<evidence type="ECO:0000259" key="5">
    <source>
        <dbReference type="PROSITE" id="PS50977"/>
    </source>
</evidence>
<name>A0A841G275_9ACTN</name>
<dbReference type="Proteomes" id="UP000548476">
    <property type="component" value="Unassembled WGS sequence"/>
</dbReference>
<dbReference type="InterPro" id="IPR023772">
    <property type="entry name" value="DNA-bd_HTH_TetR-type_CS"/>
</dbReference>
<evidence type="ECO:0000256" key="4">
    <source>
        <dbReference type="PROSITE-ProRule" id="PRU00335"/>
    </source>
</evidence>
<dbReference type="RefSeq" id="WP_184791614.1">
    <property type="nucleotide sequence ID" value="NZ_BONT01000060.1"/>
</dbReference>
<sequence length="196" mass="21827">MDTNAGLRERKKMATRTALHQAAVRLAADQGLDKVTVEAICDAADVSRRTFSNHFASKEEALLYSDHERLRRFVTLVRERPATETPWQALTAAVEGFNAEGPAFDEEFMDKLRMVRRHISLATHQAATYAAVERDLAAEIATRLPEATASPLRARLLAAATLTSMRVSFQYWLDQPDAGLDQLRLDALGIVGEKFD</sequence>
<dbReference type="InterPro" id="IPR001647">
    <property type="entry name" value="HTH_TetR"/>
</dbReference>
<keyword evidence="1" id="KW-0805">Transcription regulation</keyword>
<dbReference type="InterPro" id="IPR050109">
    <property type="entry name" value="HTH-type_TetR-like_transc_reg"/>
</dbReference>
<gene>
    <name evidence="6" type="ORF">HNR73_006685</name>
</gene>
<feature type="domain" description="HTH tetR-type" evidence="5">
    <location>
        <begin position="13"/>
        <end position="73"/>
    </location>
</feature>
<dbReference type="EMBL" id="JACHGT010000018">
    <property type="protein sequence ID" value="MBB6038799.1"/>
    <property type="molecule type" value="Genomic_DNA"/>
</dbReference>
<evidence type="ECO:0000313" key="6">
    <source>
        <dbReference type="EMBL" id="MBB6038799.1"/>
    </source>
</evidence>
<dbReference type="Pfam" id="PF17754">
    <property type="entry name" value="TetR_C_14"/>
    <property type="match status" value="1"/>
</dbReference>
<dbReference type="GO" id="GO:0003700">
    <property type="term" value="F:DNA-binding transcription factor activity"/>
    <property type="evidence" value="ECO:0007669"/>
    <property type="project" value="TreeGrafter"/>
</dbReference>
<organism evidence="6 7">
    <name type="scientific">Phytomonospora endophytica</name>
    <dbReference type="NCBI Taxonomy" id="714109"/>
    <lineage>
        <taxon>Bacteria</taxon>
        <taxon>Bacillati</taxon>
        <taxon>Actinomycetota</taxon>
        <taxon>Actinomycetes</taxon>
        <taxon>Micromonosporales</taxon>
        <taxon>Micromonosporaceae</taxon>
        <taxon>Phytomonospora</taxon>
    </lineage>
</organism>
<keyword evidence="7" id="KW-1185">Reference proteome</keyword>
<comment type="caution">
    <text evidence="6">The sequence shown here is derived from an EMBL/GenBank/DDBJ whole genome shotgun (WGS) entry which is preliminary data.</text>
</comment>
<evidence type="ECO:0000256" key="1">
    <source>
        <dbReference type="ARBA" id="ARBA00023015"/>
    </source>
</evidence>
<feature type="DNA-binding region" description="H-T-H motif" evidence="4">
    <location>
        <begin position="36"/>
        <end position="55"/>
    </location>
</feature>
<evidence type="ECO:0000313" key="7">
    <source>
        <dbReference type="Proteomes" id="UP000548476"/>
    </source>
</evidence>